<dbReference type="GO" id="GO:0010971">
    <property type="term" value="P:positive regulation of G2/M transition of mitotic cell cycle"/>
    <property type="evidence" value="ECO:0007669"/>
    <property type="project" value="TreeGrafter"/>
</dbReference>
<dbReference type="GO" id="GO:0004725">
    <property type="term" value="F:protein tyrosine phosphatase activity"/>
    <property type="evidence" value="ECO:0007669"/>
    <property type="project" value="UniProtKB-UniRule"/>
</dbReference>
<dbReference type="PROSITE" id="PS50206">
    <property type="entry name" value="RHODANESE_3"/>
    <property type="match status" value="1"/>
</dbReference>
<evidence type="ECO:0000256" key="11">
    <source>
        <dbReference type="SAM" id="MobiDB-lite"/>
    </source>
</evidence>
<name>A0A9W8DP37_9FUNG</name>
<keyword evidence="14" id="KW-1185">Reference proteome</keyword>
<dbReference type="EMBL" id="JANBPT010000920">
    <property type="protein sequence ID" value="KAJ1911541.1"/>
    <property type="molecule type" value="Genomic_DNA"/>
</dbReference>
<keyword evidence="6 10" id="KW-0904">Protein phosphatase</keyword>
<dbReference type="PANTHER" id="PTHR10828">
    <property type="entry name" value="M-PHASE INDUCER PHOSPHATASE DUAL SPECIFICITY PHOSPHATASE CDC25"/>
    <property type="match status" value="1"/>
</dbReference>
<proteinExistence type="inferred from homology"/>
<keyword evidence="3 10" id="KW-0132">Cell division</keyword>
<comment type="caution">
    <text evidence="13">The sequence shown here is derived from an EMBL/GenBank/DDBJ whole genome shotgun (WGS) entry which is preliminary data.</text>
</comment>
<evidence type="ECO:0000256" key="2">
    <source>
        <dbReference type="ARBA" id="ARBA00013064"/>
    </source>
</evidence>
<dbReference type="GO" id="GO:0110032">
    <property type="term" value="P:positive regulation of G2/MI transition of meiotic cell cycle"/>
    <property type="evidence" value="ECO:0007669"/>
    <property type="project" value="TreeGrafter"/>
</dbReference>
<feature type="region of interest" description="Disordered" evidence="11">
    <location>
        <begin position="164"/>
        <end position="223"/>
    </location>
</feature>
<dbReference type="GO" id="GO:0051301">
    <property type="term" value="P:cell division"/>
    <property type="evidence" value="ECO:0007669"/>
    <property type="project" value="UniProtKB-UniRule"/>
</dbReference>
<comment type="function">
    <text evidence="10">Tyrosine protein phosphatase which functions as a dosage-dependent inducer of mitotic progression.</text>
</comment>
<dbReference type="PRINTS" id="PR00716">
    <property type="entry name" value="MPIPHPHTASE"/>
</dbReference>
<dbReference type="FunFam" id="3.40.250.10:FF:000021">
    <property type="entry name" value="M-phase inducer phosphatase cdc-25.2"/>
    <property type="match status" value="1"/>
</dbReference>
<dbReference type="Proteomes" id="UP001150569">
    <property type="component" value="Unassembled WGS sequence"/>
</dbReference>
<evidence type="ECO:0000256" key="7">
    <source>
        <dbReference type="ARBA" id="ARBA00023306"/>
    </source>
</evidence>
<dbReference type="OrthoDB" id="26523at2759"/>
<keyword evidence="5 10" id="KW-0378">Hydrolase</keyword>
<dbReference type="CDD" id="cd01530">
    <property type="entry name" value="Cdc25"/>
    <property type="match status" value="1"/>
</dbReference>
<dbReference type="InterPro" id="IPR036873">
    <property type="entry name" value="Rhodanese-like_dom_sf"/>
</dbReference>
<evidence type="ECO:0000256" key="1">
    <source>
        <dbReference type="ARBA" id="ARBA00011065"/>
    </source>
</evidence>
<dbReference type="Pfam" id="PF00581">
    <property type="entry name" value="Rhodanese"/>
    <property type="match status" value="1"/>
</dbReference>
<feature type="domain" description="Rhodanese" evidence="12">
    <location>
        <begin position="286"/>
        <end position="394"/>
    </location>
</feature>
<dbReference type="GO" id="GO:0005737">
    <property type="term" value="C:cytoplasm"/>
    <property type="evidence" value="ECO:0007669"/>
    <property type="project" value="TreeGrafter"/>
</dbReference>
<evidence type="ECO:0000259" key="12">
    <source>
        <dbReference type="PROSITE" id="PS50206"/>
    </source>
</evidence>
<dbReference type="Gene3D" id="3.40.250.10">
    <property type="entry name" value="Rhodanese-like domain"/>
    <property type="match status" value="1"/>
</dbReference>
<dbReference type="EC" id="3.1.3.48" evidence="2 10"/>
<gene>
    <name evidence="13" type="primary">MIH1_2</name>
    <name evidence="13" type="ORF">IWQ60_010086</name>
</gene>
<dbReference type="PANTHER" id="PTHR10828:SF17">
    <property type="entry name" value="PROTEIN-TYROSINE-PHOSPHATASE"/>
    <property type="match status" value="1"/>
</dbReference>
<feature type="region of interest" description="Disordered" evidence="11">
    <location>
        <begin position="455"/>
        <end position="474"/>
    </location>
</feature>
<reference evidence="13" key="1">
    <citation type="submission" date="2022-07" db="EMBL/GenBank/DDBJ databases">
        <title>Phylogenomic reconstructions and comparative analyses of Kickxellomycotina fungi.</title>
        <authorList>
            <person name="Reynolds N.K."/>
            <person name="Stajich J.E."/>
            <person name="Barry K."/>
            <person name="Grigoriev I.V."/>
            <person name="Crous P."/>
            <person name="Smith M.E."/>
        </authorList>
    </citation>
    <scope>NUCLEOTIDE SEQUENCE</scope>
    <source>
        <strain evidence="13">RSA 861</strain>
    </source>
</reference>
<dbReference type="SMART" id="SM00450">
    <property type="entry name" value="RHOD"/>
    <property type="match status" value="1"/>
</dbReference>
<evidence type="ECO:0000256" key="3">
    <source>
        <dbReference type="ARBA" id="ARBA00022618"/>
    </source>
</evidence>
<evidence type="ECO:0000256" key="10">
    <source>
        <dbReference type="RuleBase" id="RU368028"/>
    </source>
</evidence>
<keyword evidence="7 10" id="KW-0131">Cell cycle</keyword>
<keyword evidence="4 10" id="KW-0498">Mitosis</keyword>
<evidence type="ECO:0000256" key="5">
    <source>
        <dbReference type="ARBA" id="ARBA00022801"/>
    </source>
</evidence>
<evidence type="ECO:0000256" key="6">
    <source>
        <dbReference type="ARBA" id="ARBA00022912"/>
    </source>
</evidence>
<comment type="catalytic activity">
    <reaction evidence="8 10">
        <text>O-phospho-L-tyrosyl-[protein] + H2O = L-tyrosyl-[protein] + phosphate</text>
        <dbReference type="Rhea" id="RHEA:10684"/>
        <dbReference type="Rhea" id="RHEA-COMP:10136"/>
        <dbReference type="Rhea" id="RHEA-COMP:20101"/>
        <dbReference type="ChEBI" id="CHEBI:15377"/>
        <dbReference type="ChEBI" id="CHEBI:43474"/>
        <dbReference type="ChEBI" id="CHEBI:46858"/>
        <dbReference type="ChEBI" id="CHEBI:61978"/>
        <dbReference type="EC" id="3.1.3.48"/>
    </reaction>
</comment>
<dbReference type="SUPFAM" id="SSF52821">
    <property type="entry name" value="Rhodanese/Cell cycle control phosphatase"/>
    <property type="match status" value="1"/>
</dbReference>
<protein>
    <recommendedName>
        <fullName evidence="9 10">M-phase inducer phosphatase</fullName>
        <ecNumber evidence="2 10">3.1.3.48</ecNumber>
    </recommendedName>
</protein>
<evidence type="ECO:0000313" key="14">
    <source>
        <dbReference type="Proteomes" id="UP001150569"/>
    </source>
</evidence>
<dbReference type="GO" id="GO:0005634">
    <property type="term" value="C:nucleus"/>
    <property type="evidence" value="ECO:0007669"/>
    <property type="project" value="TreeGrafter"/>
</dbReference>
<dbReference type="GO" id="GO:0000086">
    <property type="term" value="P:G2/M transition of mitotic cell cycle"/>
    <property type="evidence" value="ECO:0007669"/>
    <property type="project" value="TreeGrafter"/>
</dbReference>
<evidence type="ECO:0000256" key="4">
    <source>
        <dbReference type="ARBA" id="ARBA00022776"/>
    </source>
</evidence>
<dbReference type="InterPro" id="IPR000751">
    <property type="entry name" value="MPI_Phosphatase"/>
</dbReference>
<sequence>MSSPCASSAAASFLTAEAMSPLSALVSQPALALPSPVSNLTNNLNSKLFLNRSPRKTPRRSLIDCLTGAHDGDFASEAFTKRQRLTPAENNHNDSYFSLMAPVPLSLPSTATPTPAEAAALLPPRPNLQARKPPMSRALARCRPTHRVTDLPIAQYSLKRSMTMHNLPSPVEPPSPGLQFSLPAPSSLDAPISPLRRVSHRSQSYSEPLEDAPCPDSPLNPTGAPTTIQRSRSFSTTLSAPVPAPVAPAAEYGCQILPCLSATRDPLKRITVDTMVKVMHGEFRDRYDELLIVDCRFPYEYSGGHIQGAINVSTPDDLDAHFLAQPPALDCPKRRLVIFHCEYSLHRAPNMAMSLRNRDRQLNAMSYPQLCYPEVYVLQGGYRNFYVGNKALCYPQNYVEMNDNDHRDDCRSRMATFKRGFKRSKSYTEGFPAMLLAASSGPSLQLGVEGCADLTGSPAGSRGPQPAQRSGSWA</sequence>
<comment type="similarity">
    <text evidence="1 10">Belongs to the MPI phosphatase family.</text>
</comment>
<organism evidence="13 14">
    <name type="scientific">Tieghemiomyces parasiticus</name>
    <dbReference type="NCBI Taxonomy" id="78921"/>
    <lineage>
        <taxon>Eukaryota</taxon>
        <taxon>Fungi</taxon>
        <taxon>Fungi incertae sedis</taxon>
        <taxon>Zoopagomycota</taxon>
        <taxon>Kickxellomycotina</taxon>
        <taxon>Dimargaritomycetes</taxon>
        <taxon>Dimargaritales</taxon>
        <taxon>Dimargaritaceae</taxon>
        <taxon>Tieghemiomyces</taxon>
    </lineage>
</organism>
<evidence type="ECO:0000313" key="13">
    <source>
        <dbReference type="EMBL" id="KAJ1911541.1"/>
    </source>
</evidence>
<accession>A0A9W8DP37</accession>
<evidence type="ECO:0000256" key="8">
    <source>
        <dbReference type="ARBA" id="ARBA00051722"/>
    </source>
</evidence>
<dbReference type="AlphaFoldDB" id="A0A9W8DP37"/>
<dbReference type="InterPro" id="IPR001763">
    <property type="entry name" value="Rhodanese-like_dom"/>
</dbReference>
<evidence type="ECO:0000256" key="9">
    <source>
        <dbReference type="ARBA" id="ARBA00067190"/>
    </source>
</evidence>